<dbReference type="PANTHER" id="PTHR20930:SF2">
    <property type="entry name" value="NEXT TO BRCA1 GENE 1 PROTEIN"/>
    <property type="match status" value="1"/>
</dbReference>
<dbReference type="Proteomes" id="UP000192247">
    <property type="component" value="Unassembled WGS sequence"/>
</dbReference>
<sequence length="268" mass="30503">MVRVEVRLNLEVPPNSQFYEIRQLIGFHFGTVRWLDSREDDDRVSNDCRPLIASVSKIRYELACQFIKHETLPDGSVFKPFVRTEKAWRVRNTGIRDWPPGTCLRQCWGELGMCDAAFVPLLKVNEEGVIRIPLHLPAREERYEVHFQLYHPDCGYFGQKLWFSLIISTCSFTQEATQEASQEATQKATQEATREVTQKATQEATQKATQWVQVGVLDERNVKLPACFKLGTTPPSPAVHTQRDACQWDDALGGGTQSRECQGPSMVS</sequence>
<dbReference type="InParanoid" id="A0A1V9X5S3"/>
<feature type="domain" description="Nbr1 FW" evidence="2">
    <location>
        <begin position="71"/>
        <end position="165"/>
    </location>
</feature>
<dbReference type="OrthoDB" id="661148at2759"/>
<protein>
    <recommendedName>
        <fullName evidence="2">Nbr1 FW domain-containing protein</fullName>
    </recommendedName>
</protein>
<feature type="region of interest" description="Disordered" evidence="1">
    <location>
        <begin position="249"/>
        <end position="268"/>
    </location>
</feature>
<dbReference type="Pfam" id="PF16158">
    <property type="entry name" value="N_BRCA1_IG"/>
    <property type="match status" value="1"/>
</dbReference>
<accession>A0A1V9X5S3</accession>
<dbReference type="GO" id="GO:0000407">
    <property type="term" value="C:phagophore assembly site"/>
    <property type="evidence" value="ECO:0007669"/>
    <property type="project" value="TreeGrafter"/>
</dbReference>
<dbReference type="GO" id="GO:0016236">
    <property type="term" value="P:macroautophagy"/>
    <property type="evidence" value="ECO:0007669"/>
    <property type="project" value="TreeGrafter"/>
</dbReference>
<dbReference type="Gene3D" id="2.60.40.10">
    <property type="entry name" value="Immunoglobulins"/>
    <property type="match status" value="1"/>
</dbReference>
<comment type="caution">
    <text evidence="3">The sequence shown here is derived from an EMBL/GenBank/DDBJ whole genome shotgun (WGS) entry which is preliminary data.</text>
</comment>
<dbReference type="STRING" id="418985.A0A1V9X5S3"/>
<dbReference type="InterPro" id="IPR032350">
    <property type="entry name" value="Nbr1_FW"/>
</dbReference>
<dbReference type="GO" id="GO:0043130">
    <property type="term" value="F:ubiquitin binding"/>
    <property type="evidence" value="ECO:0007669"/>
    <property type="project" value="TreeGrafter"/>
</dbReference>
<organism evidence="3 4">
    <name type="scientific">Tropilaelaps mercedesae</name>
    <dbReference type="NCBI Taxonomy" id="418985"/>
    <lineage>
        <taxon>Eukaryota</taxon>
        <taxon>Metazoa</taxon>
        <taxon>Ecdysozoa</taxon>
        <taxon>Arthropoda</taxon>
        <taxon>Chelicerata</taxon>
        <taxon>Arachnida</taxon>
        <taxon>Acari</taxon>
        <taxon>Parasitiformes</taxon>
        <taxon>Mesostigmata</taxon>
        <taxon>Gamasina</taxon>
        <taxon>Dermanyssoidea</taxon>
        <taxon>Laelapidae</taxon>
        <taxon>Tropilaelaps</taxon>
    </lineage>
</organism>
<dbReference type="EMBL" id="MNPL01024086">
    <property type="protein sequence ID" value="OQR68622.1"/>
    <property type="molecule type" value="Genomic_DNA"/>
</dbReference>
<gene>
    <name evidence="3" type="ORF">BIW11_12791</name>
</gene>
<dbReference type="PANTHER" id="PTHR20930">
    <property type="entry name" value="OVARIAN CARCINOMA ANTIGEN CA125-RELATED"/>
    <property type="match status" value="1"/>
</dbReference>
<evidence type="ECO:0000256" key="1">
    <source>
        <dbReference type="SAM" id="MobiDB-lite"/>
    </source>
</evidence>
<evidence type="ECO:0000259" key="2">
    <source>
        <dbReference type="Pfam" id="PF16158"/>
    </source>
</evidence>
<dbReference type="InterPro" id="IPR013783">
    <property type="entry name" value="Ig-like_fold"/>
</dbReference>
<proteinExistence type="predicted"/>
<keyword evidence="4" id="KW-1185">Reference proteome</keyword>
<evidence type="ECO:0000313" key="3">
    <source>
        <dbReference type="EMBL" id="OQR68622.1"/>
    </source>
</evidence>
<evidence type="ECO:0000313" key="4">
    <source>
        <dbReference type="Proteomes" id="UP000192247"/>
    </source>
</evidence>
<dbReference type="AlphaFoldDB" id="A0A1V9X5S3"/>
<name>A0A1V9X5S3_9ACAR</name>
<feature type="compositionally biased region" description="Polar residues" evidence="1">
    <location>
        <begin position="257"/>
        <end position="268"/>
    </location>
</feature>
<dbReference type="CDD" id="cd14947">
    <property type="entry name" value="NBR1_like"/>
    <property type="match status" value="1"/>
</dbReference>
<feature type="non-terminal residue" evidence="3">
    <location>
        <position position="268"/>
    </location>
</feature>
<reference evidence="3 4" key="1">
    <citation type="journal article" date="2017" name="Gigascience">
        <title>Draft genome of the honey bee ectoparasitic mite, Tropilaelaps mercedesae, is shaped by the parasitic life history.</title>
        <authorList>
            <person name="Dong X."/>
            <person name="Armstrong S.D."/>
            <person name="Xia D."/>
            <person name="Makepeace B.L."/>
            <person name="Darby A.C."/>
            <person name="Kadowaki T."/>
        </authorList>
    </citation>
    <scope>NUCLEOTIDE SEQUENCE [LARGE SCALE GENOMIC DNA]</scope>
    <source>
        <strain evidence="3">Wuxi-XJTLU</strain>
    </source>
</reference>